<dbReference type="EMBL" id="CAXAMN010016446">
    <property type="protein sequence ID" value="CAK9048214.1"/>
    <property type="molecule type" value="Genomic_DNA"/>
</dbReference>
<sequence>MAMKPWMDLVKKHEKVESGPPAKVLCTPYEKQLKKMPGDLTGALHPGEAVLHALGDRHSEVVQNNAAGLEAWFQDYAKMRNSNGHQVMFKELQGLAPLHSLPDDGLPVLEDWLTVFEGMLFSGVELSREPIDVTARVLKMDCACVQCIAFGLLLASDNDITPESEKVLEPFANLLDKGWLLPVHVRMNMDAVASSYTNMMLSFRGGERQPPNVLQMSLRFSAIMETRSMQGLHSKDWSAEDRLRKVVQEFHSTNGMLQKWFLDEDKVQSILNMITATSAGSRELIANHLHKFKWSQSALTSELLRKPRWLLKAVPRGCQPHFKVLLTVTETSQEMFLALVFHQFHLKTRKVRPNQRPRCRLSAQDWDAYINFACIYAHVLKEASLLADAPDLETIKKAFLDLDYFEEIEAIIKAEPAGWTVKNLCLWTEMVQRETPATAMGVAVDEKTVEEKEEELENAAFASLKAKIAKDECAWTAFNAAKTKRASLAHVVEVQHAKEQNAKGLEFVASHAWRYQSLPDPLPSPLAENEYVAPVTKGQLTSNDQRKNYTDLQETAQWLSGGKHTIIYHATSYDAAWEKAAVQLSCPVIGLTVDLACHKLASKLLRSHLLEEWKRDSGMIKGARYVPDSPGLPDTVTPPDLLVCKEVEGKLTIPSDVRQKFLGDPLRSAEWKKLLKSFEKLHGTASTPPAAAPSTPATAPATPAGSPATDASPWKHIFEGEPRTLTDLVAKYGEPSSTISAPGSSGFVIKVVEGPKFFLCAPVAGTFDCNEGPVLSHGAGSWLLDTKAEKMLQDNPDKAHVAKFESDQHLCILEAGGHLMYEQ</sequence>
<reference evidence="2 3" key="1">
    <citation type="submission" date="2024-02" db="EMBL/GenBank/DDBJ databases">
        <authorList>
            <person name="Chen Y."/>
            <person name="Shah S."/>
            <person name="Dougan E. K."/>
            <person name="Thang M."/>
            <person name="Chan C."/>
        </authorList>
    </citation>
    <scope>NUCLEOTIDE SEQUENCE [LARGE SCALE GENOMIC DNA]</scope>
</reference>
<evidence type="ECO:0000313" key="2">
    <source>
        <dbReference type="EMBL" id="CAK9048214.1"/>
    </source>
</evidence>
<name>A0ABP0MBV6_9DINO</name>
<feature type="compositionally biased region" description="Low complexity" evidence="1">
    <location>
        <begin position="684"/>
        <end position="712"/>
    </location>
</feature>
<dbReference type="Proteomes" id="UP001642484">
    <property type="component" value="Unassembled WGS sequence"/>
</dbReference>
<comment type="caution">
    <text evidence="2">The sequence shown here is derived from an EMBL/GenBank/DDBJ whole genome shotgun (WGS) entry which is preliminary data.</text>
</comment>
<evidence type="ECO:0000313" key="3">
    <source>
        <dbReference type="Proteomes" id="UP001642484"/>
    </source>
</evidence>
<keyword evidence="3" id="KW-1185">Reference proteome</keyword>
<organism evidence="2 3">
    <name type="scientific">Durusdinium trenchii</name>
    <dbReference type="NCBI Taxonomy" id="1381693"/>
    <lineage>
        <taxon>Eukaryota</taxon>
        <taxon>Sar</taxon>
        <taxon>Alveolata</taxon>
        <taxon>Dinophyceae</taxon>
        <taxon>Suessiales</taxon>
        <taxon>Symbiodiniaceae</taxon>
        <taxon>Durusdinium</taxon>
    </lineage>
</organism>
<proteinExistence type="predicted"/>
<gene>
    <name evidence="2" type="ORF">CCMP2556_LOCUS24850</name>
</gene>
<feature type="region of interest" description="Disordered" evidence="1">
    <location>
        <begin position="684"/>
        <end position="714"/>
    </location>
</feature>
<protein>
    <submittedName>
        <fullName evidence="2">Uncharacterized protein</fullName>
    </submittedName>
</protein>
<evidence type="ECO:0000256" key="1">
    <source>
        <dbReference type="SAM" id="MobiDB-lite"/>
    </source>
</evidence>
<accession>A0ABP0MBV6</accession>